<evidence type="ECO:0000256" key="8">
    <source>
        <dbReference type="ARBA" id="ARBA00037956"/>
    </source>
</evidence>
<feature type="compositionally biased region" description="Low complexity" evidence="9">
    <location>
        <begin position="45"/>
        <end position="56"/>
    </location>
</feature>
<dbReference type="PANTHER" id="PTHR14154">
    <property type="entry name" value="UPF0041 BRAIN PROTEIN 44-RELATED"/>
    <property type="match status" value="1"/>
</dbReference>
<keyword evidence="11" id="KW-1185">Reference proteome</keyword>
<keyword evidence="6" id="KW-1133">Transmembrane helix</keyword>
<evidence type="ECO:0000256" key="2">
    <source>
        <dbReference type="ARBA" id="ARBA00004229"/>
    </source>
</evidence>
<name>A0ABQ7FXX2_DUNSA</name>
<dbReference type="Proteomes" id="UP000815325">
    <property type="component" value="Unassembled WGS sequence"/>
</dbReference>
<comment type="caution">
    <text evidence="10">The sequence shown here is derived from an EMBL/GenBank/DDBJ whole genome shotgun (WGS) entry which is preliminary data.</text>
</comment>
<accession>A0ABQ7FXX2</accession>
<reference evidence="10" key="1">
    <citation type="submission" date="2017-08" db="EMBL/GenBank/DDBJ databases">
        <authorList>
            <person name="Polle J.E."/>
            <person name="Barry K."/>
            <person name="Cushman J."/>
            <person name="Schmutz J."/>
            <person name="Tran D."/>
            <person name="Hathwaick L.T."/>
            <person name="Yim W.C."/>
            <person name="Jenkins J."/>
            <person name="Mckie-Krisberg Z.M."/>
            <person name="Prochnik S."/>
            <person name="Lindquist E."/>
            <person name="Dockter R.B."/>
            <person name="Adam C."/>
            <person name="Molina H."/>
            <person name="Bunkerborg J."/>
            <person name="Jin E."/>
            <person name="Buchheim M."/>
            <person name="Magnuson J."/>
        </authorList>
    </citation>
    <scope>NUCLEOTIDE SEQUENCE</scope>
    <source>
        <strain evidence="10">CCAP 19/18</strain>
    </source>
</reference>
<evidence type="ECO:0000256" key="6">
    <source>
        <dbReference type="ARBA" id="ARBA00022989"/>
    </source>
</evidence>
<sequence length="203" mass="21414">MLQAYSVTSSRVAAGASVRPANPIAPRPSGRSNGRKHIAVRAEDPSSSPQPAKQQSATVFYGGVSYTEEQWKEAVARNEFAKAPSTPETPSNPNPPTVQEVMGFSGAPEIINGRLAMLGFVAALGAELSSGDSVVKQISEEPTLISLTFILFSAASLVPAFARTRPETIGPFNPQAEMTNGRAAMIGFAAMLILENIRGVPLF</sequence>
<comment type="similarity">
    <text evidence="8">Belongs to the ELIP/psbS family.</text>
</comment>
<gene>
    <name evidence="10" type="ORF">DUNSADRAFT_1136</name>
</gene>
<evidence type="ECO:0000256" key="7">
    <source>
        <dbReference type="ARBA" id="ARBA00023136"/>
    </source>
</evidence>
<protein>
    <submittedName>
        <fullName evidence="10">Chloroplast carotene biosynthesis related protein</fullName>
    </submittedName>
</protein>
<evidence type="ECO:0000256" key="3">
    <source>
        <dbReference type="ARBA" id="ARBA00022528"/>
    </source>
</evidence>
<keyword evidence="4" id="KW-0934">Plastid</keyword>
<keyword evidence="7" id="KW-0472">Membrane</keyword>
<keyword evidence="3" id="KW-0150">Chloroplast</keyword>
<dbReference type="SUPFAM" id="SSF103511">
    <property type="entry name" value="Chlorophyll a-b binding protein"/>
    <property type="match status" value="1"/>
</dbReference>
<comment type="subcellular location">
    <subcellularLocation>
        <location evidence="1">Membrane</location>
        <topology evidence="1">Multi-pass membrane protein</topology>
    </subcellularLocation>
    <subcellularLocation>
        <location evidence="2">Plastid</location>
        <location evidence="2">Chloroplast</location>
    </subcellularLocation>
</comment>
<evidence type="ECO:0000256" key="9">
    <source>
        <dbReference type="SAM" id="MobiDB-lite"/>
    </source>
</evidence>
<feature type="compositionally biased region" description="Polar residues" evidence="9">
    <location>
        <begin position="1"/>
        <end position="11"/>
    </location>
</feature>
<evidence type="ECO:0000256" key="1">
    <source>
        <dbReference type="ARBA" id="ARBA00004141"/>
    </source>
</evidence>
<evidence type="ECO:0000256" key="4">
    <source>
        <dbReference type="ARBA" id="ARBA00022640"/>
    </source>
</evidence>
<organism evidence="10 11">
    <name type="scientific">Dunaliella salina</name>
    <name type="common">Green alga</name>
    <name type="synonym">Protococcus salinus</name>
    <dbReference type="NCBI Taxonomy" id="3046"/>
    <lineage>
        <taxon>Eukaryota</taxon>
        <taxon>Viridiplantae</taxon>
        <taxon>Chlorophyta</taxon>
        <taxon>core chlorophytes</taxon>
        <taxon>Chlorophyceae</taxon>
        <taxon>CS clade</taxon>
        <taxon>Chlamydomonadales</taxon>
        <taxon>Dunaliellaceae</taxon>
        <taxon>Dunaliella</taxon>
    </lineage>
</organism>
<keyword evidence="5" id="KW-0812">Transmembrane</keyword>
<evidence type="ECO:0000313" key="11">
    <source>
        <dbReference type="Proteomes" id="UP000815325"/>
    </source>
</evidence>
<evidence type="ECO:0000313" key="10">
    <source>
        <dbReference type="EMBL" id="KAF5827210.1"/>
    </source>
</evidence>
<dbReference type="Pfam" id="PF00504">
    <property type="entry name" value="Chloroa_b-bind"/>
    <property type="match status" value="1"/>
</dbReference>
<dbReference type="EMBL" id="MU070560">
    <property type="protein sequence ID" value="KAF5827210.1"/>
    <property type="molecule type" value="Genomic_DNA"/>
</dbReference>
<dbReference type="InterPro" id="IPR022796">
    <property type="entry name" value="Chloroa_b-bind"/>
</dbReference>
<proteinExistence type="inferred from homology"/>
<feature type="region of interest" description="Disordered" evidence="9">
    <location>
        <begin position="1"/>
        <end position="56"/>
    </location>
</feature>
<evidence type="ECO:0000256" key="5">
    <source>
        <dbReference type="ARBA" id="ARBA00022692"/>
    </source>
</evidence>